<feature type="region of interest" description="Disordered" evidence="3">
    <location>
        <begin position="209"/>
        <end position="228"/>
    </location>
</feature>
<dbReference type="SMART" id="SM00998">
    <property type="entry name" value="ADSL_C"/>
    <property type="match status" value="1"/>
</dbReference>
<evidence type="ECO:0000256" key="3">
    <source>
        <dbReference type="SAM" id="MobiDB-lite"/>
    </source>
</evidence>
<protein>
    <submittedName>
        <fullName evidence="5">Lyase family protein</fullName>
    </submittedName>
</protein>
<dbReference type="PROSITE" id="PS00163">
    <property type="entry name" value="FUMARATE_LYASES"/>
    <property type="match status" value="1"/>
</dbReference>
<evidence type="ECO:0000256" key="2">
    <source>
        <dbReference type="ARBA" id="ARBA00034772"/>
    </source>
</evidence>
<dbReference type="Gene3D" id="1.10.275.10">
    <property type="entry name" value="Fumarase/aspartase (N-terminal domain)"/>
    <property type="match status" value="1"/>
</dbReference>
<dbReference type="SUPFAM" id="SSF48557">
    <property type="entry name" value="L-aspartase-like"/>
    <property type="match status" value="1"/>
</dbReference>
<proteinExistence type="inferred from homology"/>
<feature type="domain" description="Adenylosuccinate lyase C-terminal" evidence="4">
    <location>
        <begin position="390"/>
        <end position="467"/>
    </location>
</feature>
<sequence length="472" mass="48942">MTTDAGLLSPVRAGTPVEAVVDDEAWLRALLAAEAALARAQARLGTVPAEAAEVVTEVARSDVFDVRAIALAARESANPVVAVVGALTRAVAARDAEAAEYVHRGSTSQDVFDTAAMLVCARSLRLVGADLERAERALAALAREHRDTPMVGRTLALHAVPTTFGLKAAGWRLLVMDAADRLRAVRTPVSLGGAAGTLAGYLEYADPRAAPDGRAARPGPVRTGPGTDPGGYADLLVAEYARETGLDTPLLPWHALRTPVTDLASALSFTAVALGKIAADVQVLTRTEIGEVGEPAVAGRGGSSAMPHKRNPVLATLMRAAALQVPALASTLHLCATAEDERSAGAWHAEWEPLRACLRLVGGSAHTAAELTEGLVVRAERMRANLDLTGGAVVTERIAAALTPRLGRDAARESVGRLAARSAAEDVPLAELLAEETVGVLSPGQVADMLDPTAYTGAAGHLVDRALSDRRP</sequence>
<dbReference type="InterPro" id="IPR000362">
    <property type="entry name" value="Fumarate_lyase_fam"/>
</dbReference>
<reference evidence="6" key="1">
    <citation type="submission" date="2023-07" db="EMBL/GenBank/DDBJ databases">
        <title>30 novel species of actinomycetes from the DSMZ collection.</title>
        <authorList>
            <person name="Nouioui I."/>
        </authorList>
    </citation>
    <scope>NUCLEOTIDE SEQUENCE [LARGE SCALE GENOMIC DNA]</scope>
    <source>
        <strain evidence="6">DSM 44743</strain>
    </source>
</reference>
<gene>
    <name evidence="5" type="ORF">RM479_07840</name>
</gene>
<dbReference type="GO" id="GO:0016829">
    <property type="term" value="F:lyase activity"/>
    <property type="evidence" value="ECO:0007669"/>
    <property type="project" value="UniProtKB-KW"/>
</dbReference>
<keyword evidence="1 5" id="KW-0456">Lyase</keyword>
<dbReference type="RefSeq" id="WP_311511053.1">
    <property type="nucleotide sequence ID" value="NZ_JAVREP010000004.1"/>
</dbReference>
<evidence type="ECO:0000313" key="5">
    <source>
        <dbReference type="EMBL" id="MDT0328321.1"/>
    </source>
</evidence>
<dbReference type="Gene3D" id="1.10.40.30">
    <property type="entry name" value="Fumarase/aspartase (C-terminal domain)"/>
    <property type="match status" value="1"/>
</dbReference>
<dbReference type="PRINTS" id="PR00149">
    <property type="entry name" value="FUMRATELYASE"/>
</dbReference>
<comment type="caution">
    <text evidence="5">The sequence shown here is derived from an EMBL/GenBank/DDBJ whole genome shotgun (WGS) entry which is preliminary data.</text>
</comment>
<evidence type="ECO:0000313" key="6">
    <source>
        <dbReference type="Proteomes" id="UP001183390"/>
    </source>
</evidence>
<dbReference type="InterPro" id="IPR019468">
    <property type="entry name" value="AdenyloSucc_lyase_C"/>
</dbReference>
<comment type="similarity">
    <text evidence="2">Belongs to the class-II fumarase/aspartase family.</text>
</comment>
<dbReference type="Pfam" id="PF10397">
    <property type="entry name" value="ADSL_C"/>
    <property type="match status" value="1"/>
</dbReference>
<dbReference type="InterPro" id="IPR008948">
    <property type="entry name" value="L-Aspartase-like"/>
</dbReference>
<keyword evidence="6" id="KW-1185">Reference proteome</keyword>
<dbReference type="PANTHER" id="PTHR43172">
    <property type="entry name" value="ADENYLOSUCCINATE LYASE"/>
    <property type="match status" value="1"/>
</dbReference>
<dbReference type="Gene3D" id="1.20.200.10">
    <property type="entry name" value="Fumarase/aspartase (Central domain)"/>
    <property type="match status" value="1"/>
</dbReference>
<organism evidence="5 6">
    <name type="scientific">Nocardiopsis lambiniae</name>
    <dbReference type="NCBI Taxonomy" id="3075539"/>
    <lineage>
        <taxon>Bacteria</taxon>
        <taxon>Bacillati</taxon>
        <taxon>Actinomycetota</taxon>
        <taxon>Actinomycetes</taxon>
        <taxon>Streptosporangiales</taxon>
        <taxon>Nocardiopsidaceae</taxon>
        <taxon>Nocardiopsis</taxon>
    </lineage>
</organism>
<dbReference type="Pfam" id="PF00206">
    <property type="entry name" value="Lyase_1"/>
    <property type="match status" value="2"/>
</dbReference>
<dbReference type="InterPro" id="IPR024083">
    <property type="entry name" value="Fumarase/histidase_N"/>
</dbReference>
<accession>A0ABU2M6N7</accession>
<dbReference type="PRINTS" id="PR00145">
    <property type="entry name" value="ARGSUCLYASE"/>
</dbReference>
<evidence type="ECO:0000259" key="4">
    <source>
        <dbReference type="SMART" id="SM00998"/>
    </source>
</evidence>
<dbReference type="Proteomes" id="UP001183390">
    <property type="component" value="Unassembled WGS sequence"/>
</dbReference>
<dbReference type="PANTHER" id="PTHR43172:SF2">
    <property type="entry name" value="ADENYLOSUCCINATE LYASE C-TERMINAL DOMAIN-CONTAINING PROTEIN"/>
    <property type="match status" value="1"/>
</dbReference>
<dbReference type="EMBL" id="JAVREP010000004">
    <property type="protein sequence ID" value="MDT0328321.1"/>
    <property type="molecule type" value="Genomic_DNA"/>
</dbReference>
<name>A0ABU2M6N7_9ACTN</name>
<dbReference type="InterPro" id="IPR022761">
    <property type="entry name" value="Fumarate_lyase_N"/>
</dbReference>
<evidence type="ECO:0000256" key="1">
    <source>
        <dbReference type="ARBA" id="ARBA00023239"/>
    </source>
</evidence>
<dbReference type="InterPro" id="IPR020557">
    <property type="entry name" value="Fumarate_lyase_CS"/>
</dbReference>